<gene>
    <name evidence="1" type="ORF">CARN7_2104</name>
</gene>
<name>E6QVL5_9ZZZZ</name>
<evidence type="ECO:0000313" key="1">
    <source>
        <dbReference type="EMBL" id="CBI11288.1"/>
    </source>
</evidence>
<proteinExistence type="predicted"/>
<reference evidence="1" key="1">
    <citation type="submission" date="2009-10" db="EMBL/GenBank/DDBJ databases">
        <title>Diversity of trophic interactions inside an arsenic-rich microbial ecosystem.</title>
        <authorList>
            <person name="Bertin P.N."/>
            <person name="Heinrich-Salmeron A."/>
            <person name="Pelletier E."/>
            <person name="Goulhen-Chollet F."/>
            <person name="Arsene-Ploetze F."/>
            <person name="Gallien S."/>
            <person name="Calteau A."/>
            <person name="Vallenet D."/>
            <person name="Casiot C."/>
            <person name="Chane-Woon-Ming B."/>
            <person name="Giloteaux L."/>
            <person name="Barakat M."/>
            <person name="Bonnefoy V."/>
            <person name="Bruneel O."/>
            <person name="Chandler M."/>
            <person name="Cleiss J."/>
            <person name="Duran R."/>
            <person name="Elbaz-Poulichet F."/>
            <person name="Fonknechten N."/>
            <person name="Lauga B."/>
            <person name="Mornico D."/>
            <person name="Ortet P."/>
            <person name="Schaeffer C."/>
            <person name="Siguier P."/>
            <person name="Alexander Thil Smith A."/>
            <person name="Van Dorsselaer A."/>
            <person name="Weissenbach J."/>
            <person name="Medigue C."/>
            <person name="Le Paslier D."/>
        </authorList>
    </citation>
    <scope>NUCLEOTIDE SEQUENCE</scope>
</reference>
<organism evidence="1">
    <name type="scientific">mine drainage metagenome</name>
    <dbReference type="NCBI Taxonomy" id="410659"/>
    <lineage>
        <taxon>unclassified sequences</taxon>
        <taxon>metagenomes</taxon>
        <taxon>ecological metagenomes</taxon>
    </lineage>
</organism>
<accession>E6QVL5</accession>
<dbReference type="AlphaFoldDB" id="E6QVL5"/>
<sequence length="75" mass="8463">MSCTSNCVCMHSATPDWPQHNPIPSSSSCSKVATQIKQYKDRIVLHLPSAYPFKRLLWTLTERLFLARLPATNSS</sequence>
<protein>
    <submittedName>
        <fullName evidence="1">Uncharacterized protein</fullName>
    </submittedName>
</protein>
<comment type="caution">
    <text evidence="1">The sequence shown here is derived from an EMBL/GenBank/DDBJ whole genome shotgun (WGS) entry which is preliminary data.</text>
</comment>
<dbReference type="EMBL" id="CABR01000131">
    <property type="protein sequence ID" value="CBI11288.1"/>
    <property type="molecule type" value="Genomic_DNA"/>
</dbReference>